<dbReference type="Gene3D" id="2.40.50.1020">
    <property type="entry name" value="LytTr DNA-binding domain"/>
    <property type="match status" value="1"/>
</dbReference>
<reference evidence="6" key="1">
    <citation type="submission" date="2020-08" db="EMBL/GenBank/DDBJ databases">
        <title>Genome public.</title>
        <authorList>
            <person name="Liu C."/>
            <person name="Sun Q."/>
        </authorList>
    </citation>
    <scope>NUCLEOTIDE SEQUENCE</scope>
    <source>
        <strain evidence="6">NSJ-28</strain>
    </source>
</reference>
<gene>
    <name evidence="6" type="ORF">H8S45_07430</name>
</gene>
<dbReference type="SMART" id="SM00850">
    <property type="entry name" value="LytTR"/>
    <property type="match status" value="1"/>
</dbReference>
<dbReference type="Proteomes" id="UP000606499">
    <property type="component" value="Unassembled WGS sequence"/>
</dbReference>
<accession>A0A923LU10</accession>
<evidence type="ECO:0000256" key="2">
    <source>
        <dbReference type="ARBA" id="ARBA00024867"/>
    </source>
</evidence>
<sequence>MRISVAICDDLEEERLQMARLLKNYGRRKGVAWEIELLESGAAFLDLFRPGRWDIILMDIYMDGPDGMEAARRLRAQDSECALLFVTTSVEHGIASYELQASDYLVKPVAQRDLDAALDWCLQEKREYFRTINVRSEWDEIEILLRDILYIEIRRHTSFIHTAGRVVQTPRGMNALEEEIASESFLRCHRSFLVNQRHILRMEKRDFVMDNGDLVPIGSSDAAATRRKFMDWLFLRNWKNGGAAGMF</sequence>
<keyword evidence="3" id="KW-0597">Phosphoprotein</keyword>
<dbReference type="SMART" id="SM00448">
    <property type="entry name" value="REC"/>
    <property type="match status" value="1"/>
</dbReference>
<comment type="caution">
    <text evidence="6">The sequence shown here is derived from an EMBL/GenBank/DDBJ whole genome shotgun (WGS) entry which is preliminary data.</text>
</comment>
<dbReference type="Gene3D" id="3.40.50.2300">
    <property type="match status" value="1"/>
</dbReference>
<dbReference type="AlphaFoldDB" id="A0A923LU10"/>
<dbReference type="PROSITE" id="PS50930">
    <property type="entry name" value="HTH_LYTTR"/>
    <property type="match status" value="1"/>
</dbReference>
<dbReference type="Pfam" id="PF00072">
    <property type="entry name" value="Response_reg"/>
    <property type="match status" value="1"/>
</dbReference>
<evidence type="ECO:0000256" key="1">
    <source>
        <dbReference type="ARBA" id="ARBA00018672"/>
    </source>
</evidence>
<dbReference type="InterPro" id="IPR001789">
    <property type="entry name" value="Sig_transdc_resp-reg_receiver"/>
</dbReference>
<dbReference type="InterPro" id="IPR046947">
    <property type="entry name" value="LytR-like"/>
</dbReference>
<dbReference type="PANTHER" id="PTHR37299">
    <property type="entry name" value="TRANSCRIPTIONAL REGULATOR-RELATED"/>
    <property type="match status" value="1"/>
</dbReference>
<keyword evidence="7" id="KW-1185">Reference proteome</keyword>
<dbReference type="GO" id="GO:0000156">
    <property type="term" value="F:phosphorelay response regulator activity"/>
    <property type="evidence" value="ECO:0007669"/>
    <property type="project" value="InterPro"/>
</dbReference>
<evidence type="ECO:0000259" key="5">
    <source>
        <dbReference type="PROSITE" id="PS50930"/>
    </source>
</evidence>
<dbReference type="PANTHER" id="PTHR37299:SF1">
    <property type="entry name" value="STAGE 0 SPORULATION PROTEIN A HOMOLOG"/>
    <property type="match status" value="1"/>
</dbReference>
<dbReference type="SUPFAM" id="SSF52172">
    <property type="entry name" value="CheY-like"/>
    <property type="match status" value="1"/>
</dbReference>
<feature type="domain" description="HTH LytTR-type" evidence="5">
    <location>
        <begin position="143"/>
        <end position="231"/>
    </location>
</feature>
<feature type="domain" description="Response regulatory" evidence="4">
    <location>
        <begin position="4"/>
        <end position="122"/>
    </location>
</feature>
<organism evidence="6 7">
    <name type="scientific">Agathobaculum faecis</name>
    <dbReference type="NCBI Taxonomy" id="2763013"/>
    <lineage>
        <taxon>Bacteria</taxon>
        <taxon>Bacillati</taxon>
        <taxon>Bacillota</taxon>
        <taxon>Clostridia</taxon>
        <taxon>Eubacteriales</taxon>
        <taxon>Butyricicoccaceae</taxon>
        <taxon>Agathobaculum</taxon>
    </lineage>
</organism>
<comment type="function">
    <text evidence="2">May play the central regulatory role in sporulation. It may be an element of the effector pathway responsible for the activation of sporulation genes in response to nutritional stress. Spo0A may act in concert with spo0H (a sigma factor) to control the expression of some genes that are critical to the sporulation process.</text>
</comment>
<proteinExistence type="predicted"/>
<dbReference type="Pfam" id="PF04397">
    <property type="entry name" value="LytTR"/>
    <property type="match status" value="1"/>
</dbReference>
<dbReference type="InterPro" id="IPR007492">
    <property type="entry name" value="LytTR_DNA-bd_dom"/>
</dbReference>
<dbReference type="RefSeq" id="WP_147574053.1">
    <property type="nucleotide sequence ID" value="NZ_JACOPL010000006.1"/>
</dbReference>
<evidence type="ECO:0000313" key="6">
    <source>
        <dbReference type="EMBL" id="MBC5725288.1"/>
    </source>
</evidence>
<evidence type="ECO:0000256" key="3">
    <source>
        <dbReference type="PROSITE-ProRule" id="PRU00169"/>
    </source>
</evidence>
<evidence type="ECO:0000313" key="7">
    <source>
        <dbReference type="Proteomes" id="UP000606499"/>
    </source>
</evidence>
<dbReference type="CDD" id="cd00156">
    <property type="entry name" value="REC"/>
    <property type="match status" value="1"/>
</dbReference>
<dbReference type="InterPro" id="IPR011006">
    <property type="entry name" value="CheY-like_superfamily"/>
</dbReference>
<evidence type="ECO:0000259" key="4">
    <source>
        <dbReference type="PROSITE" id="PS50110"/>
    </source>
</evidence>
<feature type="modified residue" description="4-aspartylphosphate" evidence="3">
    <location>
        <position position="59"/>
    </location>
</feature>
<protein>
    <recommendedName>
        <fullName evidence="1">Stage 0 sporulation protein A homolog</fullName>
    </recommendedName>
</protein>
<name>A0A923LU10_9FIRM</name>
<dbReference type="PROSITE" id="PS50110">
    <property type="entry name" value="RESPONSE_REGULATORY"/>
    <property type="match status" value="1"/>
</dbReference>
<dbReference type="EMBL" id="JACOPL010000006">
    <property type="protein sequence ID" value="MBC5725288.1"/>
    <property type="molecule type" value="Genomic_DNA"/>
</dbReference>
<dbReference type="GO" id="GO:0003677">
    <property type="term" value="F:DNA binding"/>
    <property type="evidence" value="ECO:0007669"/>
    <property type="project" value="InterPro"/>
</dbReference>